<evidence type="ECO:0000256" key="5">
    <source>
        <dbReference type="ARBA" id="ARBA00022729"/>
    </source>
</evidence>
<keyword evidence="4" id="KW-0336">GPI-anchor</keyword>
<evidence type="ECO:0000256" key="6">
    <source>
        <dbReference type="ARBA" id="ARBA00023136"/>
    </source>
</evidence>
<feature type="domain" description="Trypanosome variant surface glycoprotein B-type N-terminal" evidence="11">
    <location>
        <begin position="21"/>
        <end position="372"/>
    </location>
</feature>
<feature type="compositionally biased region" description="Polar residues" evidence="9">
    <location>
        <begin position="388"/>
        <end position="418"/>
    </location>
</feature>
<dbReference type="GO" id="GO:0098552">
    <property type="term" value="C:side of membrane"/>
    <property type="evidence" value="ECO:0007669"/>
    <property type="project" value="UniProtKB-KW"/>
</dbReference>
<dbReference type="VEuPathDB" id="TriTrypDB:Tbg972.8.40"/>
<keyword evidence="3" id="KW-1003">Cell membrane</keyword>
<dbReference type="VEuPathDB" id="TriTrypDB:Tb1125.11.17440"/>
<evidence type="ECO:0000256" key="2">
    <source>
        <dbReference type="ARBA" id="ARBA00004609"/>
    </source>
</evidence>
<evidence type="ECO:0000259" key="11">
    <source>
        <dbReference type="Pfam" id="PF13206"/>
    </source>
</evidence>
<evidence type="ECO:0000256" key="4">
    <source>
        <dbReference type="ARBA" id="ARBA00022622"/>
    </source>
</evidence>
<sequence>MDTAKMLALVLAAYVSAINFQATAAVTDGDTADIFSVYSSLIRLGDGERTIEPALAAKPVQPTTLFRLNMTLAEITWQNSFIKSESKNGNVEPKDKPGDLSETWGTRWDTWVNAATFVRAKAQGSKTGGDQITETYGLQKATQQQLDDLREKIATIPETAFEVYATTAAAAKTQVEDSDTLSLVDKPIYDNKKITGSEPNIDTYFEGTAQPYAAARNTGLPPARKTVAATVLCLCCTAQNKATTKPCNAKQATEKKWGAGSSPAGNAWTEIRKICPEIQAKRLTAEAIQTIIQGVLNTIHVSSTNLLIGKYGEDNCDGSNAGTCVKFTAVVTCHTADYSKIKWLAPLTDALSKIQKRKQENRGRQESTAALAKLTQEAKTLAGRAKSTRISASQPQTTRTASSSLSCNQYSTGSTCAPNNRKWEENTSEKSKGECKPKDGEVQTNTPTGDGAAGTTTTVKCSDCDTEEKCGEVNK</sequence>
<evidence type="ECO:0000256" key="1">
    <source>
        <dbReference type="ARBA" id="ARBA00002523"/>
    </source>
</evidence>
<protein>
    <submittedName>
        <fullName evidence="12">Variant surface glycoprotein</fullName>
    </submittedName>
</protein>
<feature type="compositionally biased region" description="Basic and acidic residues" evidence="9">
    <location>
        <begin position="421"/>
        <end position="441"/>
    </location>
</feature>
<feature type="region of interest" description="Disordered" evidence="9">
    <location>
        <begin position="382"/>
        <end position="458"/>
    </location>
</feature>
<evidence type="ECO:0000256" key="8">
    <source>
        <dbReference type="ARBA" id="ARBA00023288"/>
    </source>
</evidence>
<accession>A0A1V0FZ80</accession>
<dbReference type="VEuPathDB" id="TriTrypDB:Tb427_000473200"/>
<dbReference type="EMBL" id="KY404404">
    <property type="protein sequence ID" value="ARB50655.1"/>
    <property type="molecule type" value="Genomic_DNA"/>
</dbReference>
<proteinExistence type="predicted"/>
<reference evidence="12" key="1">
    <citation type="submission" date="2016-12" db="EMBL/GenBank/DDBJ databases">
        <title>Extending the VSGnome of Trypanosoma brucei strain TREU927.</title>
        <authorList>
            <person name="Cross G.A."/>
        </authorList>
    </citation>
    <scope>NUCLEOTIDE SEQUENCE</scope>
    <source>
        <strain evidence="12">Tb927.99.539</strain>
    </source>
</reference>
<feature type="signal peptide" evidence="10">
    <location>
        <begin position="1"/>
        <end position="17"/>
    </location>
</feature>
<keyword evidence="5 10" id="KW-0732">Signal</keyword>
<keyword evidence="7" id="KW-0325">Glycoprotein</keyword>
<evidence type="ECO:0000256" key="9">
    <source>
        <dbReference type="SAM" id="MobiDB-lite"/>
    </source>
</evidence>
<dbReference type="GO" id="GO:0005886">
    <property type="term" value="C:plasma membrane"/>
    <property type="evidence" value="ECO:0007669"/>
    <property type="project" value="UniProtKB-SubCell"/>
</dbReference>
<comment type="subcellular location">
    <subcellularLocation>
        <location evidence="2">Cell membrane</location>
        <topology evidence="2">Lipid-anchor</topology>
        <topology evidence="2">GPI-anchor</topology>
    </subcellularLocation>
</comment>
<dbReference type="Pfam" id="PF13206">
    <property type="entry name" value="VSG_B"/>
    <property type="match status" value="1"/>
</dbReference>
<keyword evidence="8" id="KW-0449">Lipoprotein</keyword>
<name>A0A1V0FZ80_9TRYP</name>
<comment type="function">
    <text evidence="1">VSG forms a coat on the surface of the parasite. The trypanosome evades the immune response of the host by expressing a series of antigenically distinct VSGs from an estimated 1000 VSG genes.</text>
</comment>
<evidence type="ECO:0000256" key="10">
    <source>
        <dbReference type="SAM" id="SignalP"/>
    </source>
</evidence>
<dbReference type="AlphaFoldDB" id="A0A1V0FZ80"/>
<keyword evidence="6" id="KW-0472">Membrane</keyword>
<evidence type="ECO:0000313" key="12">
    <source>
        <dbReference type="EMBL" id="ARB50655.1"/>
    </source>
</evidence>
<feature type="compositionally biased region" description="Low complexity" evidence="9">
    <location>
        <begin position="444"/>
        <end position="458"/>
    </location>
</feature>
<evidence type="ECO:0000256" key="7">
    <source>
        <dbReference type="ARBA" id="ARBA00023180"/>
    </source>
</evidence>
<feature type="chain" id="PRO_5013138174" evidence="10">
    <location>
        <begin position="18"/>
        <end position="475"/>
    </location>
</feature>
<evidence type="ECO:0000256" key="3">
    <source>
        <dbReference type="ARBA" id="ARBA00022475"/>
    </source>
</evidence>
<organism evidence="12">
    <name type="scientific">Trypanosoma brucei</name>
    <dbReference type="NCBI Taxonomy" id="5691"/>
    <lineage>
        <taxon>Eukaryota</taxon>
        <taxon>Discoba</taxon>
        <taxon>Euglenozoa</taxon>
        <taxon>Kinetoplastea</taxon>
        <taxon>Metakinetoplastina</taxon>
        <taxon>Trypanosomatida</taxon>
        <taxon>Trypanosomatidae</taxon>
        <taxon>Trypanosoma</taxon>
    </lineage>
</organism>
<dbReference type="InterPro" id="IPR025932">
    <property type="entry name" value="Trypano_VSG_B_N_dom"/>
</dbReference>